<feature type="transmembrane region" description="Helical" evidence="6">
    <location>
        <begin position="422"/>
        <end position="443"/>
    </location>
</feature>
<keyword evidence="4 6" id="KW-1133">Transmembrane helix</keyword>
<feature type="transmembrane region" description="Helical" evidence="6">
    <location>
        <begin position="315"/>
        <end position="336"/>
    </location>
</feature>
<dbReference type="InterPro" id="IPR004670">
    <property type="entry name" value="NhaA"/>
</dbReference>
<keyword evidence="6" id="KW-0406">Ion transport</keyword>
<keyword evidence="2 6" id="KW-1003">Cell membrane</keyword>
<feature type="transmembrane region" description="Helical" evidence="6">
    <location>
        <begin position="109"/>
        <end position="131"/>
    </location>
</feature>
<reference evidence="7 8" key="1">
    <citation type="journal article" date="2010" name="Science">
        <title>Genomic comparison of the ants Camponotus floridanus and Harpegnathos saltator.</title>
        <authorList>
            <person name="Bonasio R."/>
            <person name="Zhang G."/>
            <person name="Ye C."/>
            <person name="Mutti N.S."/>
            <person name="Fang X."/>
            <person name="Qin N."/>
            <person name="Donahue G."/>
            <person name="Yang P."/>
            <person name="Li Q."/>
            <person name="Li C."/>
            <person name="Zhang P."/>
            <person name="Huang Z."/>
            <person name="Berger S.L."/>
            <person name="Reinberg D."/>
            <person name="Wang J."/>
            <person name="Liebig J."/>
        </authorList>
    </citation>
    <scope>NUCLEOTIDE SEQUENCE [LARGE SCALE GENOMIC DNA]</scope>
    <source>
        <strain evidence="7 8">Hsal</strain>
    </source>
</reference>
<dbReference type="GO" id="GO:0006885">
    <property type="term" value="P:regulation of pH"/>
    <property type="evidence" value="ECO:0007669"/>
    <property type="project" value="UniProtKB-UniRule"/>
</dbReference>
<dbReference type="KEGG" id="thd:BHV28_13800"/>
<protein>
    <recommendedName>
        <fullName evidence="6">Na(+)/H(+) antiporter NhaA</fullName>
    </recommendedName>
    <alternativeName>
        <fullName evidence="6">Sodium/proton antiporter NhaA</fullName>
    </alternativeName>
</protein>
<organism evidence="7 8">
    <name type="scientific">Candidatus Tokpelaia hoelldobleri</name>
    <dbReference type="NCBI Taxonomy" id="1902579"/>
    <lineage>
        <taxon>Bacteria</taxon>
        <taxon>Pseudomonadati</taxon>
        <taxon>Pseudomonadota</taxon>
        <taxon>Alphaproteobacteria</taxon>
        <taxon>Hyphomicrobiales</taxon>
        <taxon>Candidatus Tokpelaia</taxon>
    </lineage>
</organism>
<keyword evidence="6" id="KW-0915">Sodium</keyword>
<dbReference type="AlphaFoldDB" id="A0A1U9JW33"/>
<dbReference type="STRING" id="1902579.BHV28_13800"/>
<feature type="transmembrane region" description="Helical" evidence="6">
    <location>
        <begin position="77"/>
        <end position="97"/>
    </location>
</feature>
<dbReference type="PANTHER" id="PTHR30341:SF0">
    <property type="entry name" value="NA(+)_H(+) ANTIPORTER NHAA"/>
    <property type="match status" value="1"/>
</dbReference>
<feature type="transmembrane region" description="Helical" evidence="6">
    <location>
        <begin position="348"/>
        <end position="373"/>
    </location>
</feature>
<feature type="transmembrane region" description="Helical" evidence="6">
    <location>
        <begin position="173"/>
        <end position="193"/>
    </location>
</feature>
<evidence type="ECO:0000313" key="7">
    <source>
        <dbReference type="EMBL" id="AQS42063.1"/>
    </source>
</evidence>
<reference evidence="7 8" key="2">
    <citation type="journal article" date="2016" name="Sci. Rep.">
        <title>The genome of Rhizobiales bacteria in predatory ants reveals urease gene functions but no genes for nitrogen fixation.</title>
        <authorList>
            <person name="Neuvonen M.M."/>
            <person name="Tamarit D."/>
            <person name="Naslund K."/>
            <person name="Liebig J."/>
            <person name="Feldhaar H."/>
            <person name="Moran N.A."/>
            <person name="Guy L."/>
            <person name="Andersson S.G."/>
        </authorList>
    </citation>
    <scope>NUCLEOTIDE SEQUENCE [LARGE SCALE GENOMIC DNA]</scope>
    <source>
        <strain evidence="7 8">Hsal</strain>
    </source>
</reference>
<comment type="function">
    <text evidence="6">Na(+)/H(+) antiporter that extrudes sodium in exchange for external protons.</text>
</comment>
<dbReference type="EMBL" id="CP017315">
    <property type="protein sequence ID" value="AQS42063.1"/>
    <property type="molecule type" value="Genomic_DNA"/>
</dbReference>
<dbReference type="Pfam" id="PF06965">
    <property type="entry name" value="Na_H_antiport_1"/>
    <property type="match status" value="1"/>
</dbReference>
<dbReference type="InterPro" id="IPR023171">
    <property type="entry name" value="Na/H_antiporter_dom_sf"/>
</dbReference>
<feature type="transmembrane region" description="Helical" evidence="6">
    <location>
        <begin position="385"/>
        <end position="410"/>
    </location>
</feature>
<evidence type="ECO:0000313" key="8">
    <source>
        <dbReference type="Proteomes" id="UP000188912"/>
    </source>
</evidence>
<evidence type="ECO:0000256" key="5">
    <source>
        <dbReference type="ARBA" id="ARBA00023136"/>
    </source>
</evidence>
<evidence type="ECO:0000256" key="6">
    <source>
        <dbReference type="HAMAP-Rule" id="MF_01844"/>
    </source>
</evidence>
<comment type="subcellular location">
    <subcellularLocation>
        <location evidence="1">Cell inner membrane</location>
        <topology evidence="1">Multi-pass membrane protein</topology>
    </subcellularLocation>
    <subcellularLocation>
        <location evidence="6">Cell membrane</location>
        <topology evidence="6">Multi-pass membrane protein</topology>
    </subcellularLocation>
</comment>
<keyword evidence="8" id="KW-1185">Reference proteome</keyword>
<comment type="catalytic activity">
    <reaction evidence="6">
        <text>Na(+)(in) + 2 H(+)(out) = Na(+)(out) + 2 H(+)(in)</text>
        <dbReference type="Rhea" id="RHEA:29251"/>
        <dbReference type="ChEBI" id="CHEBI:15378"/>
        <dbReference type="ChEBI" id="CHEBI:29101"/>
    </reaction>
</comment>
<comment type="similarity">
    <text evidence="6">Belongs to the NhaA Na(+)/H(+) (TC 2.A.33) antiporter family.</text>
</comment>
<dbReference type="PANTHER" id="PTHR30341">
    <property type="entry name" value="SODIUM ION/PROTON ANTIPORTER NHAA-RELATED"/>
    <property type="match status" value="1"/>
</dbReference>
<feature type="transmembrane region" description="Helical" evidence="6">
    <location>
        <begin position="143"/>
        <end position="161"/>
    </location>
</feature>
<feature type="transmembrane region" description="Helical" evidence="6">
    <location>
        <begin position="26"/>
        <end position="48"/>
    </location>
</feature>
<keyword evidence="6" id="KW-0739">Sodium transport</keyword>
<evidence type="ECO:0000256" key="1">
    <source>
        <dbReference type="ARBA" id="ARBA00004429"/>
    </source>
</evidence>
<accession>A0A1U9JW33</accession>
<feature type="transmembrane region" description="Helical" evidence="6">
    <location>
        <begin position="199"/>
        <end position="218"/>
    </location>
</feature>
<dbReference type="GO" id="GO:0005886">
    <property type="term" value="C:plasma membrane"/>
    <property type="evidence" value="ECO:0007669"/>
    <property type="project" value="UniProtKB-SubCell"/>
</dbReference>
<keyword evidence="3 6" id="KW-0812">Transmembrane</keyword>
<dbReference type="HAMAP" id="MF_01844">
    <property type="entry name" value="NhaA"/>
    <property type="match status" value="1"/>
</dbReference>
<gene>
    <name evidence="6 7" type="primary">nhaA</name>
    <name evidence="7" type="ORF">BHV28_13800</name>
</gene>
<sequence>MPRTKPRRPTSGHVITRQVMTIVERIIHIEAMSGVVLLMAAAAALLWANSSWYESYEALWHLPVSFSLGRFGFSQDLHFIVNDVLMTVFFLVAGMEIRREIHDGALSDLRQAVLPIIAAIGGVCAPALIYIAFNLDPARHHGWAIPSATDIAFAVGILALLGKSIPANVRIVLLSLAIIDDIIAVLIIALFYSEGIDPSGLLIAGGGILLVLAMRWLGFASAWTYCLPAAVLWLGLFKTGVHPSLAGVVLGLLTPVLPARAYTPPLERITRAVQKIRKRPVREDAASHEVAQALREIHKSQRDMMPPVTRVQMTLHPWVAFVIMPVFAFANAGVRFGDVDLAAGGSMFVMLGVALGLIAGKPLGVMVAGFLAVRLGFCRLPPQVSWAGMMLVGLLAGIGFTMAIFVAMLAFDNAAALSAAKIGVLVGSAVSGLLGLGYGLLYVRWLKPVRK</sequence>
<evidence type="ECO:0000256" key="4">
    <source>
        <dbReference type="ARBA" id="ARBA00022989"/>
    </source>
</evidence>
<keyword evidence="6" id="KW-0813">Transport</keyword>
<keyword evidence="6" id="KW-0050">Antiport</keyword>
<evidence type="ECO:0000256" key="2">
    <source>
        <dbReference type="ARBA" id="ARBA00022475"/>
    </source>
</evidence>
<dbReference type="Proteomes" id="UP000188912">
    <property type="component" value="Chromosome"/>
</dbReference>
<evidence type="ECO:0000256" key="3">
    <source>
        <dbReference type="ARBA" id="ARBA00022692"/>
    </source>
</evidence>
<name>A0A1U9JW33_9HYPH</name>
<keyword evidence="5 6" id="KW-0472">Membrane</keyword>
<dbReference type="Gene3D" id="1.20.1530.10">
    <property type="entry name" value="Na+/H+ antiporter like domain"/>
    <property type="match status" value="1"/>
</dbReference>
<proteinExistence type="inferred from homology"/>
<dbReference type="NCBIfam" id="TIGR00773">
    <property type="entry name" value="NhaA"/>
    <property type="match status" value="1"/>
</dbReference>
<dbReference type="GO" id="GO:0015385">
    <property type="term" value="F:sodium:proton antiporter activity"/>
    <property type="evidence" value="ECO:0007669"/>
    <property type="project" value="UniProtKB-UniRule"/>
</dbReference>